<dbReference type="InterPro" id="IPR051928">
    <property type="entry name" value="NorD/CobT"/>
</dbReference>
<dbReference type="RefSeq" id="WP_213042490.1">
    <property type="nucleotide sequence ID" value="NZ_CAJNBJ010000016.1"/>
</dbReference>
<dbReference type="Pfam" id="PF00092">
    <property type="entry name" value="VWA"/>
    <property type="match status" value="1"/>
</dbReference>
<reference evidence="3 4" key="1">
    <citation type="submission" date="2021-02" db="EMBL/GenBank/DDBJ databases">
        <authorList>
            <person name="Han P."/>
        </authorList>
    </citation>
    <scope>NUCLEOTIDE SEQUENCE [LARGE SCALE GENOMIC DNA]</scope>
    <source>
        <strain evidence="3">Candidatus Nitrospira sp. ZN2</strain>
    </source>
</reference>
<dbReference type="InterPro" id="IPR036465">
    <property type="entry name" value="vWFA_dom_sf"/>
</dbReference>
<evidence type="ECO:0000313" key="4">
    <source>
        <dbReference type="Proteomes" id="UP000675880"/>
    </source>
</evidence>
<dbReference type="EMBL" id="CAJNBJ010000016">
    <property type="protein sequence ID" value="CAE6754169.1"/>
    <property type="molecule type" value="Genomic_DNA"/>
</dbReference>
<dbReference type="CDD" id="cd01454">
    <property type="entry name" value="vWA_norD_type"/>
    <property type="match status" value="1"/>
</dbReference>
<feature type="compositionally biased region" description="Basic and acidic residues" evidence="1">
    <location>
        <begin position="636"/>
        <end position="649"/>
    </location>
</feature>
<accession>A0ABM8RHZ5</accession>
<evidence type="ECO:0000313" key="3">
    <source>
        <dbReference type="EMBL" id="CAE6754169.1"/>
    </source>
</evidence>
<dbReference type="SMART" id="SM00327">
    <property type="entry name" value="VWA"/>
    <property type="match status" value="1"/>
</dbReference>
<evidence type="ECO:0000256" key="1">
    <source>
        <dbReference type="SAM" id="MobiDB-lite"/>
    </source>
</evidence>
<comment type="caution">
    <text evidence="3">The sequence shown here is derived from an EMBL/GenBank/DDBJ whole genome shotgun (WGS) entry which is preliminary data.</text>
</comment>
<feature type="region of interest" description="Disordered" evidence="1">
    <location>
        <begin position="597"/>
        <end position="616"/>
    </location>
</feature>
<dbReference type="Proteomes" id="UP000675880">
    <property type="component" value="Unassembled WGS sequence"/>
</dbReference>
<dbReference type="Gene3D" id="3.40.50.410">
    <property type="entry name" value="von Willebrand factor, type A domain"/>
    <property type="match status" value="1"/>
</dbReference>
<feature type="compositionally biased region" description="Gly residues" evidence="1">
    <location>
        <begin position="655"/>
        <end position="671"/>
    </location>
</feature>
<keyword evidence="4" id="KW-1185">Reference proteome</keyword>
<dbReference type="SUPFAM" id="SSF53300">
    <property type="entry name" value="vWA-like"/>
    <property type="match status" value="1"/>
</dbReference>
<feature type="region of interest" description="Disordered" evidence="1">
    <location>
        <begin position="625"/>
        <end position="691"/>
    </location>
</feature>
<protein>
    <submittedName>
        <fullName evidence="3">VWFA domain-containing protein</fullName>
    </submittedName>
</protein>
<proteinExistence type="predicted"/>
<dbReference type="PROSITE" id="PS50234">
    <property type="entry name" value="VWFA"/>
    <property type="match status" value="1"/>
</dbReference>
<evidence type="ECO:0000259" key="2">
    <source>
        <dbReference type="PROSITE" id="PS50234"/>
    </source>
</evidence>
<dbReference type="PANTHER" id="PTHR41248">
    <property type="entry name" value="NORD PROTEIN"/>
    <property type="match status" value="1"/>
</dbReference>
<dbReference type="InterPro" id="IPR002035">
    <property type="entry name" value="VWF_A"/>
</dbReference>
<dbReference type="PANTHER" id="PTHR41248:SF1">
    <property type="entry name" value="NORD PROTEIN"/>
    <property type="match status" value="1"/>
</dbReference>
<name>A0ABM8RHZ5_9BACT</name>
<gene>
    <name evidence="3" type="ORF">NSPZN2_30319</name>
</gene>
<sequence>MASGRASQQLLDLLADQLGGDSAAAVVTTIAESSVRPDTLDGVLVLLEELTDEAPKAARGAIDALAELQRRGLLAEVLPWLDLGVALAADSGALALRFFKESPILLGLLEPPQRRVVLTAGLELADRQANVAVEFIRIAPDVISVLSPDDWPTWLDLACELAETDFALAVEYIRQIPSIAPVLTPELVRPWVRFGMQLIVENSLGKPDYLGALEFFRTSPSILQDIADQEQRHHVMRLGAQMAERSPEAGITALAEAPSILRGLPNDEWRVQVLRYGLLLAERDADTALAYFRRCPELVALIGSGDGAVEKFQAWFASGMEVLEFSLDGGRAYFAMESEKALGALSQAMSGVPLRQIARRVSLFAQALCGRDVRIHDLPHALESVQPMARATVSEDGRSIGLPSIVRRYPTYDENVRLYMVMTAHEAGHLEFGTFDLPIACLQDLTQELAQRYGRKASREARSLGDVFARYPQPGLIRDLWALLEDARVEYLLRAEYPGLSRDLALIAKDAVSVRGLAHGMTVRELVVDQLLLLSTTEADSVLIPDAVKREVEELWGLCRTIFHAQASAEEAVRLADRLYVRMDELLRVRRETIPTQDEAEVPEQSIPAPKSSEDLSETYRSMDNWDYRGAMDPNLVRDRADSSSEDRAASGQGDSEGGTGLAGDSGGSSGAGTARSQQTSQEMLVAGRRPPSMVEEMLAVEGEGRQPQDEKAGATKAVRYHEWDAAIQDYRMNWSRVLEREAAEGASEFVEATLAAQRGPVRLLRRYFESLRPPGLRRMPGQVDGEDLDMDALVGRLADLKAGIEPSERMYVRREKREREVAAAFLVDLSGSTSRQVEQGRRIIDIEKQGLVLLCEALTAIGDQFAVYGYSGQGRHQVDFVVIKGFDEPVTGRAGAKLGGIVPLQQNRDGAAIRHATSKLLARQAKTRLLVVISDGRPLDDGYKDEYALEDTRVALREARACGIEPVCITIDKQADPYLRRMYGDVRYVVIDRVEGLPEKLPRIYHRLTA</sequence>
<feature type="domain" description="VWFA" evidence="2">
    <location>
        <begin position="823"/>
        <end position="1009"/>
    </location>
</feature>
<organism evidence="3 4">
    <name type="scientific">Nitrospira defluvii</name>
    <dbReference type="NCBI Taxonomy" id="330214"/>
    <lineage>
        <taxon>Bacteria</taxon>
        <taxon>Pseudomonadati</taxon>
        <taxon>Nitrospirota</taxon>
        <taxon>Nitrospiria</taxon>
        <taxon>Nitrospirales</taxon>
        <taxon>Nitrospiraceae</taxon>
        <taxon>Nitrospira</taxon>
    </lineage>
</organism>